<dbReference type="PANTHER" id="PTHR21087">
    <property type="entry name" value="SHIKIMATE KINASE"/>
    <property type="match status" value="1"/>
</dbReference>
<dbReference type="SUPFAM" id="SSF52540">
    <property type="entry name" value="P-loop containing nucleoside triphosphate hydrolases"/>
    <property type="match status" value="1"/>
</dbReference>
<protein>
    <recommendedName>
        <fullName evidence="7">Shikimate kinase</fullName>
        <shortName evidence="7">SK</shortName>
        <ecNumber evidence="7">2.7.1.71</ecNumber>
    </recommendedName>
</protein>
<keyword evidence="7" id="KW-0963">Cytoplasm</keyword>
<comment type="subcellular location">
    <subcellularLocation>
        <location evidence="7">Cytoplasm</location>
    </subcellularLocation>
</comment>
<dbReference type="InterPro" id="IPR000623">
    <property type="entry name" value="Shikimate_kinase/TSH1"/>
</dbReference>
<feature type="binding site" evidence="7">
    <location>
        <position position="120"/>
    </location>
    <ligand>
        <name>ATP</name>
        <dbReference type="ChEBI" id="CHEBI:30616"/>
    </ligand>
</feature>
<gene>
    <name evidence="7" type="primary">aroK</name>
    <name evidence="8" type="ORF">ACFSRZ_10005</name>
</gene>
<evidence type="ECO:0000256" key="4">
    <source>
        <dbReference type="ARBA" id="ARBA00022777"/>
    </source>
</evidence>
<keyword evidence="7" id="KW-0460">Magnesium</keyword>
<reference evidence="9" key="1">
    <citation type="journal article" date="2019" name="Int. J. Syst. Evol. Microbiol.">
        <title>The Global Catalogue of Microorganisms (GCM) 10K type strain sequencing project: providing services to taxonomists for standard genome sequencing and annotation.</title>
        <authorList>
            <consortium name="The Broad Institute Genomics Platform"/>
            <consortium name="The Broad Institute Genome Sequencing Center for Infectious Disease"/>
            <person name="Wu L."/>
            <person name="Ma J."/>
        </authorList>
    </citation>
    <scope>NUCLEOTIDE SEQUENCE [LARGE SCALE GENOMIC DNA]</scope>
    <source>
        <strain evidence="9">KCTC 52127</strain>
    </source>
</reference>
<comment type="subunit">
    <text evidence="7">Monomer.</text>
</comment>
<dbReference type="RefSeq" id="WP_379666415.1">
    <property type="nucleotide sequence ID" value="NZ_JBHULH010000004.1"/>
</dbReference>
<keyword evidence="4 7" id="KW-0418">Kinase</keyword>
<keyword evidence="1 7" id="KW-0028">Amino-acid biosynthesis</keyword>
<feature type="binding site" evidence="7">
    <location>
        <position position="142"/>
    </location>
    <ligand>
        <name>substrate</name>
    </ligand>
</feature>
<comment type="function">
    <text evidence="7">Catalyzes the specific phosphorylation of the 3-hydroxyl group of shikimic acid using ATP as a cosubstrate.</text>
</comment>
<organism evidence="8 9">
    <name type="scientific">Pseudotenacibaculum haliotis</name>
    <dbReference type="NCBI Taxonomy" id="1862138"/>
    <lineage>
        <taxon>Bacteria</taxon>
        <taxon>Pseudomonadati</taxon>
        <taxon>Bacteroidota</taxon>
        <taxon>Flavobacteriia</taxon>
        <taxon>Flavobacteriales</taxon>
        <taxon>Flavobacteriaceae</taxon>
        <taxon>Pseudotenacibaculum</taxon>
    </lineage>
</organism>
<keyword evidence="3 7" id="KW-0547">Nucleotide-binding</keyword>
<keyword evidence="9" id="KW-1185">Reference proteome</keyword>
<keyword evidence="7" id="KW-0479">Metal-binding</keyword>
<dbReference type="Proteomes" id="UP001597508">
    <property type="component" value="Unassembled WGS sequence"/>
</dbReference>
<evidence type="ECO:0000256" key="7">
    <source>
        <dbReference type="HAMAP-Rule" id="MF_00109"/>
    </source>
</evidence>
<name>A0ABW5LTG2_9FLAO</name>
<feature type="binding site" evidence="7">
    <location>
        <position position="79"/>
    </location>
    <ligand>
        <name>substrate</name>
    </ligand>
</feature>
<feature type="binding site" evidence="7">
    <location>
        <begin position="10"/>
        <end position="15"/>
    </location>
    <ligand>
        <name>ATP</name>
        <dbReference type="ChEBI" id="CHEBI:30616"/>
    </ligand>
</feature>
<evidence type="ECO:0000256" key="3">
    <source>
        <dbReference type="ARBA" id="ARBA00022741"/>
    </source>
</evidence>
<dbReference type="InterPro" id="IPR027417">
    <property type="entry name" value="P-loop_NTPase"/>
</dbReference>
<evidence type="ECO:0000256" key="2">
    <source>
        <dbReference type="ARBA" id="ARBA00022679"/>
    </source>
</evidence>
<dbReference type="InterPro" id="IPR031322">
    <property type="entry name" value="Shikimate/glucono_kinase"/>
</dbReference>
<evidence type="ECO:0000313" key="9">
    <source>
        <dbReference type="Proteomes" id="UP001597508"/>
    </source>
</evidence>
<dbReference type="EC" id="2.7.1.71" evidence="7"/>
<dbReference type="Pfam" id="PF01202">
    <property type="entry name" value="SKI"/>
    <property type="match status" value="1"/>
</dbReference>
<dbReference type="EMBL" id="JBHULH010000004">
    <property type="protein sequence ID" value="MFD2567707.1"/>
    <property type="molecule type" value="Genomic_DNA"/>
</dbReference>
<proteinExistence type="inferred from homology"/>
<feature type="binding site" evidence="7">
    <location>
        <position position="56"/>
    </location>
    <ligand>
        <name>substrate</name>
    </ligand>
</feature>
<keyword evidence="6 7" id="KW-0057">Aromatic amino acid biosynthesis</keyword>
<dbReference type="CDD" id="cd00464">
    <property type="entry name" value="SK"/>
    <property type="match status" value="1"/>
</dbReference>
<dbReference type="GO" id="GO:0016301">
    <property type="term" value="F:kinase activity"/>
    <property type="evidence" value="ECO:0007669"/>
    <property type="project" value="UniProtKB-KW"/>
</dbReference>
<evidence type="ECO:0000313" key="8">
    <source>
        <dbReference type="EMBL" id="MFD2567707.1"/>
    </source>
</evidence>
<comment type="catalytic activity">
    <reaction evidence="7">
        <text>shikimate + ATP = 3-phosphoshikimate + ADP + H(+)</text>
        <dbReference type="Rhea" id="RHEA:13121"/>
        <dbReference type="ChEBI" id="CHEBI:15378"/>
        <dbReference type="ChEBI" id="CHEBI:30616"/>
        <dbReference type="ChEBI" id="CHEBI:36208"/>
        <dbReference type="ChEBI" id="CHEBI:145989"/>
        <dbReference type="ChEBI" id="CHEBI:456216"/>
        <dbReference type="EC" id="2.7.1.71"/>
    </reaction>
</comment>
<accession>A0ABW5LTG2</accession>
<evidence type="ECO:0000256" key="5">
    <source>
        <dbReference type="ARBA" id="ARBA00022840"/>
    </source>
</evidence>
<comment type="caution">
    <text evidence="8">The sequence shown here is derived from an EMBL/GenBank/DDBJ whole genome shotgun (WGS) entry which is preliminary data.</text>
</comment>
<feature type="binding site" evidence="7">
    <location>
        <position position="32"/>
    </location>
    <ligand>
        <name>substrate</name>
    </ligand>
</feature>
<keyword evidence="5 7" id="KW-0067">ATP-binding</keyword>
<dbReference type="PRINTS" id="PR01100">
    <property type="entry name" value="SHIKIMTKNASE"/>
</dbReference>
<comment type="similarity">
    <text evidence="7">Belongs to the shikimate kinase family.</text>
</comment>
<feature type="binding site" evidence="7">
    <location>
        <position position="14"/>
    </location>
    <ligand>
        <name>Mg(2+)</name>
        <dbReference type="ChEBI" id="CHEBI:18420"/>
    </ligand>
</feature>
<keyword evidence="2 7" id="KW-0808">Transferase</keyword>
<comment type="cofactor">
    <cofactor evidence="7">
        <name>Mg(2+)</name>
        <dbReference type="ChEBI" id="CHEBI:18420"/>
    </cofactor>
    <text evidence="7">Binds 1 Mg(2+) ion per subunit.</text>
</comment>
<comment type="caution">
    <text evidence="7">Lacks conserved residue(s) required for the propagation of feature annotation.</text>
</comment>
<evidence type="ECO:0000256" key="6">
    <source>
        <dbReference type="ARBA" id="ARBA00023141"/>
    </source>
</evidence>
<comment type="pathway">
    <text evidence="7">Metabolic intermediate biosynthesis; chorismate biosynthesis; chorismate from D-erythrose 4-phosphate and phosphoenolpyruvate: step 5/7.</text>
</comment>
<dbReference type="PANTHER" id="PTHR21087:SF16">
    <property type="entry name" value="SHIKIMATE KINASE 1, CHLOROPLASTIC"/>
    <property type="match status" value="1"/>
</dbReference>
<evidence type="ECO:0000256" key="1">
    <source>
        <dbReference type="ARBA" id="ARBA00022605"/>
    </source>
</evidence>
<sequence length="171" mass="19636">MKIILLGYMGSGKTTIGKQLSKKVYAPFYDLDHYIESREGASISEIFKTKGEIYFRKIEHTYLKEFLQENDSYVLSLGGGTPCYAGNMDIILQEESAHSIYLQASIPTLKERIQRNKEKRPLVASLSDEKLTEYIAKHLFERRAFYEKAKHTIPTDGDLDTIVAEIRILLH</sequence>
<dbReference type="HAMAP" id="MF_00109">
    <property type="entry name" value="Shikimate_kinase"/>
    <property type="match status" value="1"/>
</dbReference>
<dbReference type="Gene3D" id="3.40.50.300">
    <property type="entry name" value="P-loop containing nucleotide triphosphate hydrolases"/>
    <property type="match status" value="1"/>
</dbReference>